<proteinExistence type="inferred from homology"/>
<dbReference type="Proteomes" id="UP000834106">
    <property type="component" value="Chromosome 2"/>
</dbReference>
<keyword evidence="8" id="KW-1185">Reference proteome</keyword>
<comment type="pathway">
    <text evidence="2">Glycan metabolism; pectin biosynthesis.</text>
</comment>
<keyword evidence="5" id="KW-0808">Transferase</keyword>
<dbReference type="PANTHER" id="PTHR13778:SF59">
    <property type="entry name" value="HEXOSYLTRANSFERASE"/>
    <property type="match status" value="1"/>
</dbReference>
<keyword evidence="4" id="KW-0328">Glycosyltransferase</keyword>
<dbReference type="SUPFAM" id="SSF53448">
    <property type="entry name" value="Nucleotide-diphospho-sugar transferases"/>
    <property type="match status" value="1"/>
</dbReference>
<dbReference type="EMBL" id="OU503037">
    <property type="protein sequence ID" value="CAI9756012.1"/>
    <property type="molecule type" value="Genomic_DNA"/>
</dbReference>
<protein>
    <recommendedName>
        <fullName evidence="6">Hexosyltransferase</fullName>
        <ecNumber evidence="6">2.4.1.-</ecNumber>
    </recommendedName>
</protein>
<evidence type="ECO:0000256" key="6">
    <source>
        <dbReference type="RuleBase" id="RU362027"/>
    </source>
</evidence>
<comment type="subcellular location">
    <subcellularLocation>
        <location evidence="1">Membrane</location>
        <topology evidence="1">Single-pass type II membrane protein</topology>
    </subcellularLocation>
</comment>
<evidence type="ECO:0000256" key="1">
    <source>
        <dbReference type="ARBA" id="ARBA00004606"/>
    </source>
</evidence>
<evidence type="ECO:0000256" key="5">
    <source>
        <dbReference type="ARBA" id="ARBA00022679"/>
    </source>
</evidence>
<evidence type="ECO:0000313" key="7">
    <source>
        <dbReference type="EMBL" id="CAI9756012.1"/>
    </source>
</evidence>
<sequence>MWMLINQALEEDEEAREIEFQIWTTTFQIPADTMPMLTACMYPGLESSFTSTDCTSGDPWLLFFQSVNTHLALKYNLPFVSSIAPDTSHLNLTIAKSFPYLQINFYPFDDLSVARLISTSIRAALDCPLNYARNYLTDLLPECVQKVVYLDSDLVLVDDIAKLAATPLGDKAVLAAPEYCNANFTSYFTPTF</sequence>
<dbReference type="AlphaFoldDB" id="A0AAD2DIM7"/>
<dbReference type="GO" id="GO:0016757">
    <property type="term" value="F:glycosyltransferase activity"/>
    <property type="evidence" value="ECO:0007669"/>
    <property type="project" value="UniProtKB-KW"/>
</dbReference>
<dbReference type="EC" id="2.4.1.-" evidence="6"/>
<organism evidence="7 8">
    <name type="scientific">Fraxinus pennsylvanica</name>
    <dbReference type="NCBI Taxonomy" id="56036"/>
    <lineage>
        <taxon>Eukaryota</taxon>
        <taxon>Viridiplantae</taxon>
        <taxon>Streptophyta</taxon>
        <taxon>Embryophyta</taxon>
        <taxon>Tracheophyta</taxon>
        <taxon>Spermatophyta</taxon>
        <taxon>Magnoliopsida</taxon>
        <taxon>eudicotyledons</taxon>
        <taxon>Gunneridae</taxon>
        <taxon>Pentapetalae</taxon>
        <taxon>asterids</taxon>
        <taxon>lamiids</taxon>
        <taxon>Lamiales</taxon>
        <taxon>Oleaceae</taxon>
        <taxon>Oleeae</taxon>
        <taxon>Fraxinus</taxon>
    </lineage>
</organism>
<evidence type="ECO:0000256" key="2">
    <source>
        <dbReference type="ARBA" id="ARBA00004877"/>
    </source>
</evidence>
<accession>A0AAD2DIM7</accession>
<dbReference type="InterPro" id="IPR029044">
    <property type="entry name" value="Nucleotide-diphossugar_trans"/>
</dbReference>
<evidence type="ECO:0000313" key="8">
    <source>
        <dbReference type="Proteomes" id="UP000834106"/>
    </source>
</evidence>
<dbReference type="GO" id="GO:0005794">
    <property type="term" value="C:Golgi apparatus"/>
    <property type="evidence" value="ECO:0007669"/>
    <property type="project" value="TreeGrafter"/>
</dbReference>
<gene>
    <name evidence="7" type="ORF">FPE_LOCUS3442</name>
</gene>
<comment type="similarity">
    <text evidence="3 6">Belongs to the glycosyltransferase 8 family.</text>
</comment>
<evidence type="ECO:0000256" key="3">
    <source>
        <dbReference type="ARBA" id="ARBA00006351"/>
    </source>
</evidence>
<dbReference type="Pfam" id="PF01501">
    <property type="entry name" value="Glyco_transf_8"/>
    <property type="match status" value="1"/>
</dbReference>
<dbReference type="InterPro" id="IPR050748">
    <property type="entry name" value="Glycosyltrans_8_dom-fam"/>
</dbReference>
<evidence type="ECO:0000256" key="4">
    <source>
        <dbReference type="ARBA" id="ARBA00022676"/>
    </source>
</evidence>
<dbReference type="PANTHER" id="PTHR13778">
    <property type="entry name" value="GLYCOSYLTRANSFERASE 8 DOMAIN-CONTAINING PROTEIN"/>
    <property type="match status" value="1"/>
</dbReference>
<reference evidence="7" key="1">
    <citation type="submission" date="2023-05" db="EMBL/GenBank/DDBJ databases">
        <authorList>
            <person name="Huff M."/>
        </authorList>
    </citation>
    <scope>NUCLEOTIDE SEQUENCE</scope>
</reference>
<dbReference type="GO" id="GO:0016020">
    <property type="term" value="C:membrane"/>
    <property type="evidence" value="ECO:0007669"/>
    <property type="project" value="UniProtKB-SubCell"/>
</dbReference>
<dbReference type="Gene3D" id="3.90.550.10">
    <property type="entry name" value="Spore Coat Polysaccharide Biosynthesis Protein SpsA, Chain A"/>
    <property type="match status" value="1"/>
</dbReference>
<dbReference type="InterPro" id="IPR002495">
    <property type="entry name" value="Glyco_trans_8"/>
</dbReference>
<name>A0AAD2DIM7_9LAMI</name>